<keyword evidence="2 5" id="KW-0238">DNA-binding</keyword>
<dbReference type="Gene3D" id="1.10.10.60">
    <property type="entry name" value="Homeodomain-like"/>
    <property type="match status" value="1"/>
</dbReference>
<name>A0A1I4PSY1_9RHOB</name>
<dbReference type="GO" id="GO:0005829">
    <property type="term" value="C:cytosol"/>
    <property type="evidence" value="ECO:0007669"/>
    <property type="project" value="TreeGrafter"/>
</dbReference>
<dbReference type="GO" id="GO:0003700">
    <property type="term" value="F:DNA-binding transcription factor activity"/>
    <property type="evidence" value="ECO:0007669"/>
    <property type="project" value="InterPro"/>
</dbReference>
<dbReference type="PANTHER" id="PTHR47894">
    <property type="entry name" value="HTH-TYPE TRANSCRIPTIONAL REGULATOR GADX"/>
    <property type="match status" value="1"/>
</dbReference>
<evidence type="ECO:0000256" key="1">
    <source>
        <dbReference type="ARBA" id="ARBA00023015"/>
    </source>
</evidence>
<keyword evidence="1" id="KW-0805">Transcription regulation</keyword>
<dbReference type="Pfam" id="PF12833">
    <property type="entry name" value="HTH_18"/>
    <property type="match status" value="1"/>
</dbReference>
<dbReference type="InterPro" id="IPR009057">
    <property type="entry name" value="Homeodomain-like_sf"/>
</dbReference>
<gene>
    <name evidence="5" type="ORF">SAMN04488042_10620</name>
</gene>
<dbReference type="SUPFAM" id="SSF46689">
    <property type="entry name" value="Homeodomain-like"/>
    <property type="match status" value="1"/>
</dbReference>
<dbReference type="InterPro" id="IPR032687">
    <property type="entry name" value="AraC-type_N"/>
</dbReference>
<dbReference type="AlphaFoldDB" id="A0A1I4PSY1"/>
<accession>A0A1I4PSY1</accession>
<sequence length="328" mass="36110">MTARSERFTFVSQKLQSELGSAVQQRLLRRVGRAPGMRTLATVMQEAELVRLACQEAQDPTLAARLGAQFRDAQTLVAYVSRSARSLREAVTYAAQFISLSDDTLELTLQKVGEMDVLQLRCTQNALALNHRYQEFLMFALLTRIRAVAGRILRPQAVLLAHPLPDGRETFEHIAGCPVHFGAEANGIHFVQGALDAKLDTHDPALVDHLRALGDAKLLEQARPKMSLSGRVERMLIDALPGSFLGADEVAARLGMTRRTLVRKLTAEGTSFRDLSAALRYALAQTYLREGFGVSETSFLLGYADQATFSAAFRKWSDTTPTTFAKSG</sequence>
<dbReference type="EMBL" id="FOTQ01000006">
    <property type="protein sequence ID" value="SFM30942.1"/>
    <property type="molecule type" value="Genomic_DNA"/>
</dbReference>
<proteinExistence type="predicted"/>
<reference evidence="5 6" key="1">
    <citation type="submission" date="2016-10" db="EMBL/GenBank/DDBJ databases">
        <authorList>
            <person name="de Groot N.N."/>
        </authorList>
    </citation>
    <scope>NUCLEOTIDE SEQUENCE [LARGE SCALE GENOMIC DNA]</scope>
    <source>
        <strain evidence="5 6">DSM 15283</strain>
    </source>
</reference>
<evidence type="ECO:0000313" key="6">
    <source>
        <dbReference type="Proteomes" id="UP000199144"/>
    </source>
</evidence>
<dbReference type="Proteomes" id="UP000199144">
    <property type="component" value="Unassembled WGS sequence"/>
</dbReference>
<evidence type="ECO:0000313" key="5">
    <source>
        <dbReference type="EMBL" id="SFM30942.1"/>
    </source>
</evidence>
<dbReference type="PROSITE" id="PS01124">
    <property type="entry name" value="HTH_ARAC_FAMILY_2"/>
    <property type="match status" value="1"/>
</dbReference>
<dbReference type="STRING" id="254406.SAMN04488042_10620"/>
<evidence type="ECO:0000256" key="3">
    <source>
        <dbReference type="ARBA" id="ARBA00023163"/>
    </source>
</evidence>
<dbReference type="SMART" id="SM00342">
    <property type="entry name" value="HTH_ARAC"/>
    <property type="match status" value="1"/>
</dbReference>
<keyword evidence="3" id="KW-0804">Transcription</keyword>
<evidence type="ECO:0000256" key="2">
    <source>
        <dbReference type="ARBA" id="ARBA00023125"/>
    </source>
</evidence>
<dbReference type="InterPro" id="IPR018060">
    <property type="entry name" value="HTH_AraC"/>
</dbReference>
<organism evidence="5 6">
    <name type="scientific">Shimia aestuarii</name>
    <dbReference type="NCBI Taxonomy" id="254406"/>
    <lineage>
        <taxon>Bacteria</taxon>
        <taxon>Pseudomonadati</taxon>
        <taxon>Pseudomonadota</taxon>
        <taxon>Alphaproteobacteria</taxon>
        <taxon>Rhodobacterales</taxon>
        <taxon>Roseobacteraceae</taxon>
    </lineage>
</organism>
<keyword evidence="6" id="KW-1185">Reference proteome</keyword>
<protein>
    <submittedName>
        <fullName evidence="5">AraC-type DNA-binding protein</fullName>
    </submittedName>
</protein>
<evidence type="ECO:0000259" key="4">
    <source>
        <dbReference type="PROSITE" id="PS01124"/>
    </source>
</evidence>
<dbReference type="PANTHER" id="PTHR47894:SF4">
    <property type="entry name" value="HTH-TYPE TRANSCRIPTIONAL REGULATOR GADX"/>
    <property type="match status" value="1"/>
</dbReference>
<dbReference type="GO" id="GO:0000976">
    <property type="term" value="F:transcription cis-regulatory region binding"/>
    <property type="evidence" value="ECO:0007669"/>
    <property type="project" value="TreeGrafter"/>
</dbReference>
<feature type="domain" description="HTH araC/xylS-type" evidence="4">
    <location>
        <begin position="230"/>
        <end position="327"/>
    </location>
</feature>
<dbReference type="RefSeq" id="WP_165610090.1">
    <property type="nucleotide sequence ID" value="NZ_FOTQ01000006.1"/>
</dbReference>
<dbReference type="Pfam" id="PF12625">
    <property type="entry name" value="Arabinose_bd"/>
    <property type="match status" value="1"/>
</dbReference>